<dbReference type="CDD" id="cd10035">
    <property type="entry name" value="UDG_like"/>
    <property type="match status" value="1"/>
</dbReference>
<dbReference type="Gene3D" id="3.40.470.10">
    <property type="entry name" value="Uracil-DNA glycosylase-like domain"/>
    <property type="match status" value="1"/>
</dbReference>
<dbReference type="Pfam" id="PF03167">
    <property type="entry name" value="UDG"/>
    <property type="match status" value="1"/>
</dbReference>
<dbReference type="Proteomes" id="UP000199603">
    <property type="component" value="Unassembled WGS sequence"/>
</dbReference>
<dbReference type="STRING" id="265719.SAMN04488509_11548"/>
<proteinExistence type="predicted"/>
<organism evidence="2 3">
    <name type="scientific">Aquimonas voraii</name>
    <dbReference type="NCBI Taxonomy" id="265719"/>
    <lineage>
        <taxon>Bacteria</taxon>
        <taxon>Pseudomonadati</taxon>
        <taxon>Pseudomonadota</taxon>
        <taxon>Gammaproteobacteria</taxon>
        <taxon>Lysobacterales</taxon>
        <taxon>Lysobacteraceae</taxon>
        <taxon>Aquimonas</taxon>
    </lineage>
</organism>
<evidence type="ECO:0000313" key="3">
    <source>
        <dbReference type="Proteomes" id="UP000199603"/>
    </source>
</evidence>
<dbReference type="InterPro" id="IPR036895">
    <property type="entry name" value="Uracil-DNA_glycosylase-like_sf"/>
</dbReference>
<evidence type="ECO:0000259" key="1">
    <source>
        <dbReference type="Pfam" id="PF03167"/>
    </source>
</evidence>
<dbReference type="AlphaFoldDB" id="A0A1G6ZTD8"/>
<dbReference type="EMBL" id="FNAG01000015">
    <property type="protein sequence ID" value="SDE05095.1"/>
    <property type="molecule type" value="Genomic_DNA"/>
</dbReference>
<reference evidence="2 3" key="1">
    <citation type="submission" date="2016-10" db="EMBL/GenBank/DDBJ databases">
        <authorList>
            <person name="de Groot N.N."/>
        </authorList>
    </citation>
    <scope>NUCLEOTIDE SEQUENCE [LARGE SCALE GENOMIC DNA]</scope>
    <source>
        <strain evidence="2 3">DSM 16957</strain>
    </source>
</reference>
<keyword evidence="3" id="KW-1185">Reference proteome</keyword>
<protein>
    <submittedName>
        <fullName evidence="2">Uracil DNA glycosylase superfamily protein</fullName>
    </submittedName>
</protein>
<name>A0A1G6ZTD8_9GAMM</name>
<dbReference type="OrthoDB" id="4977218at2"/>
<accession>A0A1G6ZTD8</accession>
<dbReference type="InterPro" id="IPR005122">
    <property type="entry name" value="Uracil-DNA_glycosylase-like"/>
</dbReference>
<evidence type="ECO:0000313" key="2">
    <source>
        <dbReference type="EMBL" id="SDE05095.1"/>
    </source>
</evidence>
<dbReference type="SUPFAM" id="SSF52141">
    <property type="entry name" value="Uracil-DNA glycosylase-like"/>
    <property type="match status" value="1"/>
</dbReference>
<gene>
    <name evidence="2" type="ORF">SAMN04488509_11548</name>
</gene>
<sequence>MTMELANWLIETLPSSGTDLFNPWRNRCNFDTPTNGPEARLARLAAHLNCDARWILVGEAPGYQGCRYTGVAFTSERLLLEGQVPRQSVPEGRLVHRARPFSEPSATLVYRALYRAGIAETTVLWNALQLHPHRCGKPWTNRPPTPSELALGTESLKRLVQAFPRANVIAVGRKAEALVASSGVRAVAAIRHPANGGASLFTHGLIRLVDHREPSQFAGARV</sequence>
<feature type="domain" description="Uracil-DNA glycosylase-like" evidence="1">
    <location>
        <begin position="48"/>
        <end position="194"/>
    </location>
</feature>